<keyword evidence="1" id="KW-0175">Coiled coil</keyword>
<dbReference type="InterPro" id="IPR053020">
    <property type="entry name" value="Smr_domain_protein"/>
</dbReference>
<dbReference type="Pfam" id="PF08590">
    <property type="entry name" value="DUF1771"/>
    <property type="match status" value="1"/>
</dbReference>
<dbReference type="STRING" id="984485.A0A1E4RGU0"/>
<evidence type="ECO:0000259" key="3">
    <source>
        <dbReference type="PROSITE" id="PS50828"/>
    </source>
</evidence>
<dbReference type="PANTHER" id="PTHR47417">
    <property type="entry name" value="SMR DOMAIN-CONTAINING PROTEIN YPL199C"/>
    <property type="match status" value="1"/>
</dbReference>
<keyword evidence="5" id="KW-1185">Reference proteome</keyword>
<dbReference type="PANTHER" id="PTHR47417:SF1">
    <property type="entry name" value="SMR DOMAIN-CONTAINING PROTEIN YPL199C"/>
    <property type="match status" value="1"/>
</dbReference>
<reference evidence="5" key="1">
    <citation type="submission" date="2016-05" db="EMBL/GenBank/DDBJ databases">
        <title>Comparative genomics of biotechnologically important yeasts.</title>
        <authorList>
            <consortium name="DOE Joint Genome Institute"/>
            <person name="Riley R."/>
            <person name="Haridas S."/>
            <person name="Wolfe K.H."/>
            <person name="Lopes M.R."/>
            <person name="Hittinger C.T."/>
            <person name="Goker M."/>
            <person name="Salamov A."/>
            <person name="Wisecaver J."/>
            <person name="Long T.M."/>
            <person name="Aerts A.L."/>
            <person name="Barry K."/>
            <person name="Choi C."/>
            <person name="Clum A."/>
            <person name="Coughlan A.Y."/>
            <person name="Deshpande S."/>
            <person name="Douglass A.P."/>
            <person name="Hanson S.J."/>
            <person name="Klenk H.-P."/>
            <person name="Labutti K."/>
            <person name="Lapidus A."/>
            <person name="Lindquist E."/>
            <person name="Lipzen A."/>
            <person name="Meier-Kolthoff J.P."/>
            <person name="Ohm R.A."/>
            <person name="Otillar R.P."/>
            <person name="Pangilinan J."/>
            <person name="Peng Y."/>
            <person name="Rokas A."/>
            <person name="Rosa C.A."/>
            <person name="Scheuner C."/>
            <person name="Sibirny A.A."/>
            <person name="Slot J.C."/>
            <person name="Stielow J.B."/>
            <person name="Sun H."/>
            <person name="Kurtzman C.P."/>
            <person name="Blackwell M."/>
            <person name="Grigoriev I.V."/>
            <person name="Jeffries T.W."/>
        </authorList>
    </citation>
    <scope>NUCLEOTIDE SEQUENCE [LARGE SCALE GENOMIC DNA]</scope>
    <source>
        <strain evidence="5">NRRL Y-1933</strain>
    </source>
</reference>
<proteinExistence type="predicted"/>
<dbReference type="EMBL" id="KV454542">
    <property type="protein sequence ID" value="ODV66487.1"/>
    <property type="molecule type" value="Genomic_DNA"/>
</dbReference>
<evidence type="ECO:0000313" key="5">
    <source>
        <dbReference type="Proteomes" id="UP000095085"/>
    </source>
</evidence>
<gene>
    <name evidence="4" type="ORF">HYPBUDRAFT_153308</name>
</gene>
<dbReference type="SMART" id="SM01162">
    <property type="entry name" value="DUF1771"/>
    <property type="match status" value="1"/>
</dbReference>
<dbReference type="AlphaFoldDB" id="A0A1E4RGU0"/>
<feature type="compositionally biased region" description="Low complexity" evidence="2">
    <location>
        <begin position="206"/>
        <end position="221"/>
    </location>
</feature>
<dbReference type="RefSeq" id="XP_020075554.1">
    <property type="nucleotide sequence ID" value="XM_020221472.1"/>
</dbReference>
<dbReference type="Proteomes" id="UP000095085">
    <property type="component" value="Unassembled WGS sequence"/>
</dbReference>
<dbReference type="OrthoDB" id="3231855at2759"/>
<name>A0A1E4RGU0_9ASCO</name>
<evidence type="ECO:0000256" key="2">
    <source>
        <dbReference type="SAM" id="MobiDB-lite"/>
    </source>
</evidence>
<dbReference type="GeneID" id="30996021"/>
<sequence length="245" mass="27542">MIADRGAPLFDSGNTRDYNHATDSNYKKLRAEADALYDKRHKLSQQLQLAYKLGDGAKAHELSEKLKKILEQAEAKNRQAAEYVFRENNSDSAEDEIDLHGLYVNEAIFFLQNRIANSIRTNQSHLRVIVGKGLHSKNGVAKIKPAVDDMCDECNLRHRIDPNNSGVLEIDLSNTHENQIPSSWNSHGAGATINQPQQAYHGNAGPQYHQQPQNNQYHQQQQPFKTGNTIVDLLIKGLCMCLNSK</sequence>
<protein>
    <submittedName>
        <fullName evidence="4">DUF1771-domain-containing protein</fullName>
    </submittedName>
</protein>
<dbReference type="InterPro" id="IPR013899">
    <property type="entry name" value="DUF1771"/>
</dbReference>
<feature type="domain" description="Smr" evidence="3">
    <location>
        <begin position="97"/>
        <end position="173"/>
    </location>
</feature>
<dbReference type="SMART" id="SM00463">
    <property type="entry name" value="SMR"/>
    <property type="match status" value="1"/>
</dbReference>
<dbReference type="Gene3D" id="3.30.1370.110">
    <property type="match status" value="1"/>
</dbReference>
<dbReference type="SUPFAM" id="SSF160443">
    <property type="entry name" value="SMR domain-like"/>
    <property type="match status" value="1"/>
</dbReference>
<dbReference type="Pfam" id="PF01713">
    <property type="entry name" value="Smr"/>
    <property type="match status" value="1"/>
</dbReference>
<evidence type="ECO:0000313" key="4">
    <source>
        <dbReference type="EMBL" id="ODV66487.1"/>
    </source>
</evidence>
<dbReference type="PROSITE" id="PS50828">
    <property type="entry name" value="SMR"/>
    <property type="match status" value="1"/>
</dbReference>
<feature type="compositionally biased region" description="Polar residues" evidence="2">
    <location>
        <begin position="188"/>
        <end position="200"/>
    </location>
</feature>
<feature type="region of interest" description="Disordered" evidence="2">
    <location>
        <begin position="188"/>
        <end position="221"/>
    </location>
</feature>
<organism evidence="4 5">
    <name type="scientific">Hyphopichia burtonii NRRL Y-1933</name>
    <dbReference type="NCBI Taxonomy" id="984485"/>
    <lineage>
        <taxon>Eukaryota</taxon>
        <taxon>Fungi</taxon>
        <taxon>Dikarya</taxon>
        <taxon>Ascomycota</taxon>
        <taxon>Saccharomycotina</taxon>
        <taxon>Pichiomycetes</taxon>
        <taxon>Debaryomycetaceae</taxon>
        <taxon>Hyphopichia</taxon>
    </lineage>
</organism>
<dbReference type="InterPro" id="IPR002625">
    <property type="entry name" value="Smr_dom"/>
</dbReference>
<dbReference type="GO" id="GO:0070481">
    <property type="term" value="P:nuclear-transcribed mRNA catabolic process, non-stop decay"/>
    <property type="evidence" value="ECO:0007669"/>
    <property type="project" value="EnsemblFungi"/>
</dbReference>
<feature type="coiled-coil region" evidence="1">
    <location>
        <begin position="26"/>
        <end position="83"/>
    </location>
</feature>
<dbReference type="InterPro" id="IPR036063">
    <property type="entry name" value="Smr_dom_sf"/>
</dbReference>
<evidence type="ECO:0000256" key="1">
    <source>
        <dbReference type="SAM" id="Coils"/>
    </source>
</evidence>
<accession>A0A1E4RGU0</accession>